<gene>
    <name evidence="2" type="ORF">ACHE_11449S</name>
</gene>
<dbReference type="RefSeq" id="XP_043132569.1">
    <property type="nucleotide sequence ID" value="XM_043276019.1"/>
</dbReference>
<dbReference type="GeneID" id="66978406"/>
<reference evidence="2" key="2">
    <citation type="submission" date="2021-02" db="EMBL/GenBank/DDBJ databases">
        <title>Aspergillus chevalieri M1 genome sequence.</title>
        <authorList>
            <person name="Kadooka C."/>
            <person name="Mori K."/>
            <person name="Futagami T."/>
        </authorList>
    </citation>
    <scope>NUCLEOTIDE SEQUENCE</scope>
    <source>
        <strain evidence="2">M1</strain>
    </source>
</reference>
<proteinExistence type="predicted"/>
<dbReference type="KEGG" id="ache:ACHE_11449S"/>
<evidence type="ECO:0000313" key="2">
    <source>
        <dbReference type="EMBL" id="BCR84047.1"/>
    </source>
</evidence>
<sequence length="200" mass="23067">MSSRTAVRKNVLRQRIESEGFRAVIPCDRCVRLHKVCFKSESSDRCSECVRGSGVKCEMSKPTYSDAEWRRLVKLQQQIAEERRDALAKVMRLERQESLLRSRAGDFIARDYKEIAELEDLERREKEESERLEKERKAREEQENLQKQRKDVEYNAQLASMSDDPSLTQMLNSPSFWENFDSAVAGGIPSPTGGNQSSSQ</sequence>
<evidence type="ECO:0000313" key="3">
    <source>
        <dbReference type="Proteomes" id="UP000637239"/>
    </source>
</evidence>
<reference evidence="2" key="1">
    <citation type="submission" date="2021-01" db="EMBL/GenBank/DDBJ databases">
        <authorList>
            <consortium name="Aspergillus chevalieri M1 genome sequencing consortium"/>
            <person name="Kazuki M."/>
            <person name="Futagami T."/>
        </authorList>
    </citation>
    <scope>NUCLEOTIDE SEQUENCE</scope>
    <source>
        <strain evidence="2">M1</strain>
    </source>
</reference>
<dbReference type="AlphaFoldDB" id="A0A7R7ZKG4"/>
<protein>
    <submittedName>
        <fullName evidence="2">Uncharacterized protein</fullName>
    </submittedName>
</protein>
<name>A0A7R7ZKG4_ASPCH</name>
<feature type="compositionally biased region" description="Basic and acidic residues" evidence="1">
    <location>
        <begin position="123"/>
        <end position="153"/>
    </location>
</feature>
<organism evidence="2 3">
    <name type="scientific">Aspergillus chevalieri</name>
    <name type="common">Eurotium chevalieri</name>
    <dbReference type="NCBI Taxonomy" id="182096"/>
    <lineage>
        <taxon>Eukaryota</taxon>
        <taxon>Fungi</taxon>
        <taxon>Dikarya</taxon>
        <taxon>Ascomycota</taxon>
        <taxon>Pezizomycotina</taxon>
        <taxon>Eurotiomycetes</taxon>
        <taxon>Eurotiomycetidae</taxon>
        <taxon>Eurotiales</taxon>
        <taxon>Aspergillaceae</taxon>
        <taxon>Aspergillus</taxon>
        <taxon>Aspergillus subgen. Aspergillus</taxon>
    </lineage>
</organism>
<keyword evidence="3" id="KW-1185">Reference proteome</keyword>
<dbReference type="EMBL" id="AP024416">
    <property type="protein sequence ID" value="BCR84047.1"/>
    <property type="molecule type" value="Genomic_DNA"/>
</dbReference>
<accession>A0A7R7ZKG4</accession>
<dbReference type="Proteomes" id="UP000637239">
    <property type="component" value="Chromosome 1"/>
</dbReference>
<feature type="compositionally biased region" description="Polar residues" evidence="1">
    <location>
        <begin position="157"/>
        <end position="176"/>
    </location>
</feature>
<feature type="region of interest" description="Disordered" evidence="1">
    <location>
        <begin position="123"/>
        <end position="200"/>
    </location>
</feature>
<evidence type="ECO:0000256" key="1">
    <source>
        <dbReference type="SAM" id="MobiDB-lite"/>
    </source>
</evidence>